<dbReference type="RefSeq" id="WP_033434819.1">
    <property type="nucleotide sequence ID" value="NZ_CP034550.1"/>
</dbReference>
<dbReference type="Gene3D" id="1.10.1200.10">
    <property type="entry name" value="ACP-like"/>
    <property type="match status" value="1"/>
</dbReference>
<dbReference type="InterPro" id="IPR036736">
    <property type="entry name" value="ACP-like_sf"/>
</dbReference>
<accession>A0A5Q0GUW4</accession>
<dbReference type="OrthoDB" id="4282095at2"/>
<keyword evidence="3" id="KW-1185">Reference proteome</keyword>
<gene>
    <name evidence="2" type="ORF">EKG83_10570</name>
</gene>
<name>A0A5Q0GUW4_SACSY</name>
<dbReference type="KEGG" id="ssyi:EKG83_10570"/>
<proteinExistence type="predicted"/>
<evidence type="ECO:0000313" key="2">
    <source>
        <dbReference type="EMBL" id="QFZ17867.1"/>
    </source>
</evidence>
<sequence>MDEVYSKVKVVLAAVLANGTTAADIPTDADLVEEYGLDSLQMISFLLGVEDAFDVELDYESLDLEHLRSVRQFGTWLAALDGAAPDGAVVR</sequence>
<dbReference type="EMBL" id="CP034550">
    <property type="protein sequence ID" value="QFZ17867.1"/>
    <property type="molecule type" value="Genomic_DNA"/>
</dbReference>
<protein>
    <submittedName>
        <fullName evidence="2">Acyl carrier protein</fullName>
    </submittedName>
</protein>
<dbReference type="AlphaFoldDB" id="A0A5Q0GUW4"/>
<evidence type="ECO:0000259" key="1">
    <source>
        <dbReference type="PROSITE" id="PS50075"/>
    </source>
</evidence>
<dbReference type="Proteomes" id="UP000325787">
    <property type="component" value="Chromosome"/>
</dbReference>
<dbReference type="Pfam" id="PF00550">
    <property type="entry name" value="PP-binding"/>
    <property type="match status" value="1"/>
</dbReference>
<dbReference type="InterPro" id="IPR009081">
    <property type="entry name" value="PP-bd_ACP"/>
</dbReference>
<evidence type="ECO:0000313" key="3">
    <source>
        <dbReference type="Proteomes" id="UP000325787"/>
    </source>
</evidence>
<dbReference type="SUPFAM" id="SSF47336">
    <property type="entry name" value="ACP-like"/>
    <property type="match status" value="1"/>
</dbReference>
<feature type="domain" description="Carrier" evidence="1">
    <location>
        <begin position="2"/>
        <end position="81"/>
    </location>
</feature>
<organism evidence="2 3">
    <name type="scientific">Saccharothrix syringae</name>
    <name type="common">Nocardiopsis syringae</name>
    <dbReference type="NCBI Taxonomy" id="103733"/>
    <lineage>
        <taxon>Bacteria</taxon>
        <taxon>Bacillati</taxon>
        <taxon>Actinomycetota</taxon>
        <taxon>Actinomycetes</taxon>
        <taxon>Pseudonocardiales</taxon>
        <taxon>Pseudonocardiaceae</taxon>
        <taxon>Saccharothrix</taxon>
    </lineage>
</organism>
<reference evidence="3" key="1">
    <citation type="journal article" date="2021" name="Curr. Microbiol.">
        <title>Complete genome of nocamycin-producing strain Saccharothrix syringae NRRL B-16468 reveals the biosynthetic potential for secondary metabolites.</title>
        <authorList>
            <person name="Mo X."/>
            <person name="Yang S."/>
        </authorList>
    </citation>
    <scope>NUCLEOTIDE SEQUENCE [LARGE SCALE GENOMIC DNA]</scope>
    <source>
        <strain evidence="3">ATCC 51364 / DSM 43886 / JCM 6844 / KCTC 9398 / NBRC 14523 / NRRL B-16468 / INA 2240</strain>
    </source>
</reference>
<dbReference type="PROSITE" id="PS50075">
    <property type="entry name" value="CARRIER"/>
    <property type="match status" value="1"/>
</dbReference>